<evidence type="ECO:0000259" key="6">
    <source>
        <dbReference type="PROSITE" id="PS50157"/>
    </source>
</evidence>
<dbReference type="PROSITE" id="PS00028">
    <property type="entry name" value="ZINC_FINGER_C2H2_1"/>
    <property type="match status" value="8"/>
</dbReference>
<evidence type="ECO:0000256" key="3">
    <source>
        <dbReference type="ARBA" id="ARBA00022771"/>
    </source>
</evidence>
<gene>
    <name evidence="7" type="ORF">CEUTPL_LOCUS10527</name>
</gene>
<organism evidence="7 8">
    <name type="scientific">Ceutorhynchus assimilis</name>
    <name type="common">cabbage seed weevil</name>
    <dbReference type="NCBI Taxonomy" id="467358"/>
    <lineage>
        <taxon>Eukaryota</taxon>
        <taxon>Metazoa</taxon>
        <taxon>Ecdysozoa</taxon>
        <taxon>Arthropoda</taxon>
        <taxon>Hexapoda</taxon>
        <taxon>Insecta</taxon>
        <taxon>Pterygota</taxon>
        <taxon>Neoptera</taxon>
        <taxon>Endopterygota</taxon>
        <taxon>Coleoptera</taxon>
        <taxon>Polyphaga</taxon>
        <taxon>Cucujiformia</taxon>
        <taxon>Curculionidae</taxon>
        <taxon>Ceutorhynchinae</taxon>
        <taxon>Ceutorhynchus</taxon>
    </lineage>
</organism>
<sequence length="642" mass="74158">MDNKQQYSYSENLQPQFPLLPPGTFSPNANGAFNDLYTTLVPQNTVERPQNKPLEVPCMFAELPAWDNIKVTEKNDLVEISNKDLSPINYYSNNIEPIIDVQYNRIEGAQWANNFTSNYSSCAQVGKSYTGASKSNYSTSVDKETYKSCAYYNTNAYYMPGKQTDGFLNHYNNFNGHYDQKYLEENNCFSQNSALYGAGLSQTLTNNYNYLPNLDQTTEASNDESDIIVEDSSSECSGDEQQFYNKTKCLVCSTQYTQLGLQFYVLTSKNPLTMSSQMPVKNKISEFIKNNIFSCSDKNYLCNDCLGLVNTIDHLQLKLNNLINDLLNKFNSCSLRNTIKKKKKIQFIKYKCKKCNKFLCVKNYLKKHIKKHKITYYLCESCGLKISSLKKFKTHLKMHRKPALLKAFVCSCKKTFSTKFHLTEHRNFCLGLLPFKCKAPHCNKKFASSTKLKSHTKLKHDKKFVAICSICNIGFVKISNYKSHMISHSTDKKFSCNKCEKSYKTLSNLNFHLKSHKNALPYFCSICNKGFMRKEYHEAHMNNHKGIKNFNCSLCDKKFVSQKNLDAHLKYHEGTTKTNTCNICRKIFTSNFEEHLRVHLNLKEFECTECDMKFNTKNTLSKHRKRKHKQNVNNVINKVSET</sequence>
<dbReference type="PANTHER" id="PTHR24379:SF121">
    <property type="entry name" value="C2H2-TYPE DOMAIN-CONTAINING PROTEIN"/>
    <property type="match status" value="1"/>
</dbReference>
<keyword evidence="8" id="KW-1185">Reference proteome</keyword>
<dbReference type="SUPFAM" id="SSF57667">
    <property type="entry name" value="beta-beta-alpha zinc fingers"/>
    <property type="match status" value="4"/>
</dbReference>
<dbReference type="PANTHER" id="PTHR24379">
    <property type="entry name" value="KRAB AND ZINC FINGER DOMAIN-CONTAINING"/>
    <property type="match status" value="1"/>
</dbReference>
<dbReference type="OrthoDB" id="3437960at2759"/>
<keyword evidence="2" id="KW-0677">Repeat</keyword>
<feature type="domain" description="C2H2-type" evidence="6">
    <location>
        <begin position="550"/>
        <end position="577"/>
    </location>
</feature>
<dbReference type="Pfam" id="PF12874">
    <property type="entry name" value="zf-met"/>
    <property type="match status" value="3"/>
</dbReference>
<feature type="domain" description="C2H2-type" evidence="6">
    <location>
        <begin position="605"/>
        <end position="628"/>
    </location>
</feature>
<protein>
    <recommendedName>
        <fullName evidence="6">C2H2-type domain-containing protein</fullName>
    </recommendedName>
</protein>
<accession>A0A9N9QLA3</accession>
<dbReference type="InterPro" id="IPR036236">
    <property type="entry name" value="Znf_C2H2_sf"/>
</dbReference>
<feature type="domain" description="C2H2-type" evidence="6">
    <location>
        <begin position="350"/>
        <end position="372"/>
    </location>
</feature>
<evidence type="ECO:0000256" key="2">
    <source>
        <dbReference type="ARBA" id="ARBA00022737"/>
    </source>
</evidence>
<dbReference type="Gene3D" id="3.30.160.60">
    <property type="entry name" value="Classic Zinc Finger"/>
    <property type="match status" value="5"/>
</dbReference>
<keyword evidence="4" id="KW-0862">Zinc</keyword>
<dbReference type="Proteomes" id="UP001152799">
    <property type="component" value="Chromosome 6"/>
</dbReference>
<reference evidence="7" key="1">
    <citation type="submission" date="2022-01" db="EMBL/GenBank/DDBJ databases">
        <authorList>
            <person name="King R."/>
        </authorList>
    </citation>
    <scope>NUCLEOTIDE SEQUENCE</scope>
</reference>
<keyword evidence="1" id="KW-0479">Metal-binding</keyword>
<dbReference type="Pfam" id="PF00096">
    <property type="entry name" value="zf-C2H2"/>
    <property type="match status" value="2"/>
</dbReference>
<dbReference type="EMBL" id="OU892282">
    <property type="protein sequence ID" value="CAG9770065.1"/>
    <property type="molecule type" value="Genomic_DNA"/>
</dbReference>
<feature type="domain" description="C2H2-type" evidence="6">
    <location>
        <begin position="522"/>
        <end position="549"/>
    </location>
</feature>
<keyword evidence="3 5" id="KW-0863">Zinc-finger</keyword>
<evidence type="ECO:0000256" key="4">
    <source>
        <dbReference type="ARBA" id="ARBA00022833"/>
    </source>
</evidence>
<evidence type="ECO:0000256" key="5">
    <source>
        <dbReference type="PROSITE-ProRule" id="PRU00042"/>
    </source>
</evidence>
<feature type="domain" description="C2H2-type" evidence="6">
    <location>
        <begin position="435"/>
        <end position="460"/>
    </location>
</feature>
<evidence type="ECO:0000313" key="7">
    <source>
        <dbReference type="EMBL" id="CAG9770065.1"/>
    </source>
</evidence>
<feature type="domain" description="C2H2-type" evidence="6">
    <location>
        <begin position="466"/>
        <end position="493"/>
    </location>
</feature>
<proteinExistence type="predicted"/>
<evidence type="ECO:0000256" key="1">
    <source>
        <dbReference type="ARBA" id="ARBA00022723"/>
    </source>
</evidence>
<dbReference type="InterPro" id="IPR013087">
    <property type="entry name" value="Znf_C2H2_type"/>
</dbReference>
<dbReference type="PROSITE" id="PS50157">
    <property type="entry name" value="ZINC_FINGER_C2H2_2"/>
    <property type="match status" value="7"/>
</dbReference>
<name>A0A9N9QLA3_9CUCU</name>
<feature type="domain" description="C2H2-type" evidence="6">
    <location>
        <begin position="494"/>
        <end position="521"/>
    </location>
</feature>
<dbReference type="SMART" id="SM00355">
    <property type="entry name" value="ZnF_C2H2"/>
    <property type="match status" value="9"/>
</dbReference>
<dbReference type="GO" id="GO:0008270">
    <property type="term" value="F:zinc ion binding"/>
    <property type="evidence" value="ECO:0007669"/>
    <property type="project" value="UniProtKB-KW"/>
</dbReference>
<evidence type="ECO:0000313" key="8">
    <source>
        <dbReference type="Proteomes" id="UP001152799"/>
    </source>
</evidence>
<dbReference type="AlphaFoldDB" id="A0A9N9QLA3"/>